<sequence>MMSLKNIILKNISLENNRPLGKTGFHIPVIGVGTCPLGELYEEIAEQDAQATLETAWDNGIRLYDTAPWYGRGQGEHRTGRFLYRKNRDDYVLSTKVGRRLFAPRARKTFQTAPWQGGLAFNHVHDYTYDGILRSYEDSLQRLGINKVDILYIHDLDTGYFPDEQDLLSKLKELESGGFRALEELKAAGEIAAFGAGINEPGMINRFLDRYPLDVFLVASRYTLLEQEIYADELLRAQQQGAGIVIGGVFNSGVLATGIQDGARYDYGKLPVSVADRVRKLQAVAAEFAVPLAAAALQFPLGFSAVASVLYGPSRLAEVTQNSVNFQHPIPAEFWLALRAQGLIAEHIPLPGLPA</sequence>
<comment type="caution">
    <text evidence="2">The sequence shown here is derived from an EMBL/GenBank/DDBJ whole genome shotgun (WGS) entry which is preliminary data.</text>
</comment>
<feature type="domain" description="NADP-dependent oxidoreductase" evidence="1">
    <location>
        <begin position="30"/>
        <end position="338"/>
    </location>
</feature>
<dbReference type="SUPFAM" id="SSF51430">
    <property type="entry name" value="NAD(P)-linked oxidoreductase"/>
    <property type="match status" value="1"/>
</dbReference>
<evidence type="ECO:0000259" key="1">
    <source>
        <dbReference type="Pfam" id="PF00248"/>
    </source>
</evidence>
<dbReference type="Proteomes" id="UP000195840">
    <property type="component" value="Unassembled WGS sequence"/>
</dbReference>
<dbReference type="InterPro" id="IPR023210">
    <property type="entry name" value="NADP_OxRdtase_dom"/>
</dbReference>
<dbReference type="InterPro" id="IPR020471">
    <property type="entry name" value="AKR"/>
</dbReference>
<dbReference type="EMBL" id="NHOG01000039">
    <property type="protein sequence ID" value="OVZ75496.1"/>
    <property type="molecule type" value="Genomic_DNA"/>
</dbReference>
<reference evidence="2 3" key="1">
    <citation type="submission" date="2017-05" db="EMBL/GenBank/DDBJ databases">
        <title>Whole genome sequencing of Yersinia kristensenii.</title>
        <authorList>
            <person name="Campioni F."/>
        </authorList>
    </citation>
    <scope>NUCLEOTIDE SEQUENCE [LARGE SCALE GENOMIC DNA]</scope>
    <source>
        <strain evidence="2 3">CFSAN060538</strain>
    </source>
</reference>
<dbReference type="Pfam" id="PF00248">
    <property type="entry name" value="Aldo_ket_red"/>
    <property type="match status" value="1"/>
</dbReference>
<dbReference type="AlphaFoldDB" id="A0AB73NU70"/>
<evidence type="ECO:0000313" key="3">
    <source>
        <dbReference type="Proteomes" id="UP000195840"/>
    </source>
</evidence>
<organism evidence="2 3">
    <name type="scientific">Yersinia kristensenii</name>
    <dbReference type="NCBI Taxonomy" id="28152"/>
    <lineage>
        <taxon>Bacteria</taxon>
        <taxon>Pseudomonadati</taxon>
        <taxon>Pseudomonadota</taxon>
        <taxon>Gammaproteobacteria</taxon>
        <taxon>Enterobacterales</taxon>
        <taxon>Yersiniaceae</taxon>
        <taxon>Yersinia</taxon>
    </lineage>
</organism>
<dbReference type="Gene3D" id="3.20.20.100">
    <property type="entry name" value="NADP-dependent oxidoreductase domain"/>
    <property type="match status" value="1"/>
</dbReference>
<dbReference type="PANTHER" id="PTHR42686">
    <property type="entry name" value="GH17980P-RELATED"/>
    <property type="match status" value="1"/>
</dbReference>
<name>A0AB73NU70_YERKR</name>
<dbReference type="InterPro" id="IPR036812">
    <property type="entry name" value="NAD(P)_OxRdtase_dom_sf"/>
</dbReference>
<evidence type="ECO:0000313" key="2">
    <source>
        <dbReference type="EMBL" id="OVZ75496.1"/>
    </source>
</evidence>
<keyword evidence="3" id="KW-1185">Reference proteome</keyword>
<dbReference type="GO" id="GO:0005829">
    <property type="term" value="C:cytosol"/>
    <property type="evidence" value="ECO:0007669"/>
    <property type="project" value="TreeGrafter"/>
</dbReference>
<proteinExistence type="predicted"/>
<accession>A0AB73NU70</accession>
<dbReference type="GO" id="GO:0016491">
    <property type="term" value="F:oxidoreductase activity"/>
    <property type="evidence" value="ECO:0007669"/>
    <property type="project" value="InterPro"/>
</dbReference>
<protein>
    <submittedName>
        <fullName evidence="2">Aldo/keto reductase</fullName>
    </submittedName>
</protein>
<gene>
    <name evidence="2" type="ORF">CBW52_22250</name>
</gene>
<dbReference type="PANTHER" id="PTHR42686:SF1">
    <property type="entry name" value="GH17980P-RELATED"/>
    <property type="match status" value="1"/>
</dbReference>